<proteinExistence type="predicted"/>
<dbReference type="PROSITE" id="PS50297">
    <property type="entry name" value="ANK_REP_REGION"/>
    <property type="match status" value="1"/>
</dbReference>
<dbReference type="GeneID" id="109588077"/>
<evidence type="ECO:0000256" key="1">
    <source>
        <dbReference type="PROSITE-ProRule" id="PRU00023"/>
    </source>
</evidence>
<dbReference type="PROSITE" id="PS50088">
    <property type="entry name" value="ANK_REPEAT"/>
    <property type="match status" value="1"/>
</dbReference>
<dbReference type="EnsemblMetazoa" id="XM_020004265.1">
    <property type="protein sequence ID" value="XP_019859824.1"/>
    <property type="gene ID" value="LOC109588077"/>
</dbReference>
<keyword evidence="1" id="KW-0040">ANK repeat</keyword>
<dbReference type="InterPro" id="IPR002110">
    <property type="entry name" value="Ankyrin_rpt"/>
</dbReference>
<sequence>KPTKDELVELFSSSKFAAGTWEQFVCYLPNMTQDTVSSIKHRVEEFCAIQPNPIDYMSAVAQHYFDNNADIITWKSITVALLNADEIDLAHQIFDKHSESSKKACKTTVKSVMRAHYYKLKEVTENCLQKVADKLYSKGLINREVRRMPTFNKIDIEFSALISLHTDHDNISELEKICSSFLSCIASVGGPAKEEAIALARDWKNRIFKNHQILFSLTEFVPKEIQFSSNNTLAVELKSLPKKYAKLVTDITTYYASSGKHDAIVIARWVQVTFDETGLARDHVTVDEIFERIQPHHSFIDIDALIDLVEAYPIDNSALQTRFAEYNDIIGEFIDSAKINDIITTIEAEISAGESISPKIILKLSGKWNDKTIGHLRKLMKYLFDEEEKYIIIRKFLQGSICISFSTRSVVYKSLIVKSEAKLHFLHLLGIFQLYIDNQTIIDIEEDISFTFEDSLLKSLASIESNLEYYKISLLLIELQLKLNYQNTEGQTALMLASEGGHIEVLKSLLQNGADPFIQFPDNKGYIGLNSLACTALSQHIFKSIGGEKIIGHAPK</sequence>
<dbReference type="AlphaFoldDB" id="A0AAN0JS32"/>
<reference evidence="3" key="1">
    <citation type="journal article" date="2010" name="Nature">
        <title>The Amphimedon queenslandica genome and the evolution of animal complexity.</title>
        <authorList>
            <person name="Srivastava M."/>
            <person name="Simakov O."/>
            <person name="Chapman J."/>
            <person name="Fahey B."/>
            <person name="Gauthier M.E."/>
            <person name="Mitros T."/>
            <person name="Richards G.S."/>
            <person name="Conaco C."/>
            <person name="Dacre M."/>
            <person name="Hellsten U."/>
            <person name="Larroux C."/>
            <person name="Putnam N.H."/>
            <person name="Stanke M."/>
            <person name="Adamska M."/>
            <person name="Darling A."/>
            <person name="Degnan S.M."/>
            <person name="Oakley T.H."/>
            <person name="Plachetzki D.C."/>
            <person name="Zhai Y."/>
            <person name="Adamski M."/>
            <person name="Calcino A."/>
            <person name="Cummins S.F."/>
            <person name="Goodstein D.M."/>
            <person name="Harris C."/>
            <person name="Jackson D.J."/>
            <person name="Leys S.P."/>
            <person name="Shu S."/>
            <person name="Woodcroft B.J."/>
            <person name="Vervoort M."/>
            <person name="Kosik K.S."/>
            <person name="Manning G."/>
            <person name="Degnan B.M."/>
            <person name="Rokhsar D.S."/>
        </authorList>
    </citation>
    <scope>NUCLEOTIDE SEQUENCE [LARGE SCALE GENOMIC DNA]</scope>
</reference>
<dbReference type="Pfam" id="PF12796">
    <property type="entry name" value="Ank_2"/>
    <property type="match status" value="1"/>
</dbReference>
<dbReference type="SMART" id="SM00248">
    <property type="entry name" value="ANK"/>
    <property type="match status" value="1"/>
</dbReference>
<reference evidence="2" key="2">
    <citation type="submission" date="2024-06" db="UniProtKB">
        <authorList>
            <consortium name="EnsemblMetazoa"/>
        </authorList>
    </citation>
    <scope>IDENTIFICATION</scope>
</reference>
<name>A0AAN0JS32_AMPQE</name>
<feature type="repeat" description="ANK" evidence="1">
    <location>
        <begin position="489"/>
        <end position="515"/>
    </location>
</feature>
<evidence type="ECO:0000313" key="3">
    <source>
        <dbReference type="Proteomes" id="UP000007879"/>
    </source>
</evidence>
<protein>
    <recommendedName>
        <fullName evidence="4">Death domain-containing protein</fullName>
    </recommendedName>
</protein>
<organism evidence="2 3">
    <name type="scientific">Amphimedon queenslandica</name>
    <name type="common">Sponge</name>
    <dbReference type="NCBI Taxonomy" id="400682"/>
    <lineage>
        <taxon>Eukaryota</taxon>
        <taxon>Metazoa</taxon>
        <taxon>Porifera</taxon>
        <taxon>Demospongiae</taxon>
        <taxon>Heteroscleromorpha</taxon>
        <taxon>Haplosclerida</taxon>
        <taxon>Niphatidae</taxon>
        <taxon>Amphimedon</taxon>
    </lineage>
</organism>
<dbReference type="RefSeq" id="XP_019859824.1">
    <property type="nucleotide sequence ID" value="XM_020004265.1"/>
</dbReference>
<dbReference type="InterPro" id="IPR036770">
    <property type="entry name" value="Ankyrin_rpt-contain_sf"/>
</dbReference>
<keyword evidence="3" id="KW-1185">Reference proteome</keyword>
<evidence type="ECO:0008006" key="4">
    <source>
        <dbReference type="Google" id="ProtNLM"/>
    </source>
</evidence>
<evidence type="ECO:0000313" key="2">
    <source>
        <dbReference type="EnsemblMetazoa" id="XP_019859824.1"/>
    </source>
</evidence>
<dbReference type="KEGG" id="aqu:109588077"/>
<dbReference type="Gene3D" id="1.25.40.20">
    <property type="entry name" value="Ankyrin repeat-containing domain"/>
    <property type="match status" value="1"/>
</dbReference>
<dbReference type="Proteomes" id="UP000007879">
    <property type="component" value="Unassembled WGS sequence"/>
</dbReference>
<dbReference type="SUPFAM" id="SSF48403">
    <property type="entry name" value="Ankyrin repeat"/>
    <property type="match status" value="1"/>
</dbReference>
<accession>A0AAN0JS32</accession>